<dbReference type="AlphaFoldDB" id="F2HHQ8"/>
<organism evidence="6 7">
    <name type="scientific">Cryptomonas paramaecium</name>
    <dbReference type="NCBI Taxonomy" id="2898"/>
    <lineage>
        <taxon>Eukaryota</taxon>
        <taxon>Cryptophyceae</taxon>
        <taxon>Cryptomonadales</taxon>
        <taxon>Cryptomonadaceae</taxon>
        <taxon>Cryptomonas</taxon>
    </lineage>
</organism>
<proteinExistence type="inferred from homology"/>
<keyword evidence="4" id="KW-0949">S-adenosyl-L-methionine</keyword>
<dbReference type="InterPro" id="IPR029063">
    <property type="entry name" value="SAM-dependent_MTases_sf"/>
</dbReference>
<dbReference type="EMBL" id="CP002173">
    <property type="protein sequence ID" value="AEA38854.1"/>
    <property type="molecule type" value="Genomic_DNA"/>
</dbReference>
<dbReference type="GO" id="GO:0008650">
    <property type="term" value="F:rRNA (uridine-2'-O-)-methyltransferase activity"/>
    <property type="evidence" value="ECO:0007669"/>
    <property type="project" value="TreeGrafter"/>
</dbReference>
<dbReference type="Gene3D" id="3.40.50.150">
    <property type="entry name" value="Vaccinia Virus protein VP39"/>
    <property type="match status" value="1"/>
</dbReference>
<geneLocation type="nucleomorph" evidence="6"/>
<dbReference type="RefSeq" id="XP_003239752.1">
    <property type="nucleotide sequence ID" value="XM_003239704.1"/>
</dbReference>
<gene>
    <name evidence="6" type="primary">sbp1</name>
    <name evidence="6" type="ORF">CPARA_2gp196</name>
</gene>
<evidence type="ECO:0000259" key="5">
    <source>
        <dbReference type="Pfam" id="PF01728"/>
    </source>
</evidence>
<sequence length="297" mass="35284">MSIDRKKRCDFFYFISKKFKFRSRAAFKLIEIDNKFHFFKKAVGVLDLCSAPGSWMQVSRKLTQLHIPIVGIDLCKIKKIHGCVFVNGDITSYYCFNSVLKIIKNFGLTFNIILHDGSPRAEIKWLSDVYKQNKLVLYAFKFTHKMLCPNGWFVTKIFKSKYFNGLLFFLKSYFGKIFILKPIASRKESVEIYIICKKFIIDKKNFNLNIKSNRMSNYSEKFNCLKIKTSDSIQKKKIKDLFVFFSKLNSIKEEIYCLIGTSFYSFFHFKLKIKKTYPNKAFYFSSWIKRMFIKKKD</sequence>
<keyword evidence="6" id="KW-0542">Nucleomorph</keyword>
<evidence type="ECO:0000256" key="1">
    <source>
        <dbReference type="ARBA" id="ARBA00022552"/>
    </source>
</evidence>
<evidence type="ECO:0000256" key="3">
    <source>
        <dbReference type="ARBA" id="ARBA00022679"/>
    </source>
</evidence>
<dbReference type="GO" id="GO:0030687">
    <property type="term" value="C:preribosome, large subunit precursor"/>
    <property type="evidence" value="ECO:0007669"/>
    <property type="project" value="TreeGrafter"/>
</dbReference>
<accession>F2HHQ8</accession>
<dbReference type="GO" id="GO:0000463">
    <property type="term" value="P:maturation of LSU-rRNA from tricistronic rRNA transcript (SSU-rRNA, 5.8S rRNA, LSU-rRNA)"/>
    <property type="evidence" value="ECO:0007669"/>
    <property type="project" value="TreeGrafter"/>
</dbReference>
<evidence type="ECO:0000313" key="6">
    <source>
        <dbReference type="EMBL" id="AEA38854.1"/>
    </source>
</evidence>
<dbReference type="InterPro" id="IPR002877">
    <property type="entry name" value="RNA_MeTrfase_FtsJ_dom"/>
</dbReference>
<dbReference type="InterPro" id="IPR050082">
    <property type="entry name" value="RNA_methyltr_RlmE"/>
</dbReference>
<feature type="domain" description="Ribosomal RNA methyltransferase FtsJ" evidence="5">
    <location>
        <begin position="21"/>
        <end position="199"/>
    </location>
</feature>
<dbReference type="Pfam" id="PF01728">
    <property type="entry name" value="FtsJ"/>
    <property type="match status" value="1"/>
</dbReference>
<keyword evidence="1" id="KW-0698">rRNA processing</keyword>
<dbReference type="GO" id="GO:0016435">
    <property type="term" value="F:rRNA (guanine) methyltransferase activity"/>
    <property type="evidence" value="ECO:0007669"/>
    <property type="project" value="TreeGrafter"/>
</dbReference>
<dbReference type="HAMAP" id="MF_01547">
    <property type="entry name" value="RNA_methyltr_E"/>
    <property type="match status" value="1"/>
</dbReference>
<evidence type="ECO:0000313" key="7">
    <source>
        <dbReference type="Proteomes" id="UP000243423"/>
    </source>
</evidence>
<dbReference type="InterPro" id="IPR015507">
    <property type="entry name" value="rRNA-MeTfrase_E"/>
</dbReference>
<dbReference type="PANTHER" id="PTHR10920">
    <property type="entry name" value="RIBOSOMAL RNA METHYLTRANSFERASE"/>
    <property type="match status" value="1"/>
</dbReference>
<keyword evidence="3 6" id="KW-0808">Transferase</keyword>
<dbReference type="Proteomes" id="UP000243423">
    <property type="component" value="Nucleomorph 2"/>
</dbReference>
<dbReference type="PANTHER" id="PTHR10920:SF13">
    <property type="entry name" value="PRE-RRNA 2'-O-RIBOSE RNA METHYLTRANSFERASE FTSJ3"/>
    <property type="match status" value="1"/>
</dbReference>
<name>F2HHQ8_9CRYP</name>
<dbReference type="GeneID" id="10447259"/>
<dbReference type="GO" id="GO:0000466">
    <property type="term" value="P:maturation of 5.8S rRNA from tricistronic rRNA transcript (SSU-rRNA, 5.8S rRNA, LSU-rRNA)"/>
    <property type="evidence" value="ECO:0007669"/>
    <property type="project" value="TreeGrafter"/>
</dbReference>
<dbReference type="GO" id="GO:0005730">
    <property type="term" value="C:nucleolus"/>
    <property type="evidence" value="ECO:0007669"/>
    <property type="project" value="TreeGrafter"/>
</dbReference>
<evidence type="ECO:0000256" key="4">
    <source>
        <dbReference type="ARBA" id="ARBA00022691"/>
    </source>
</evidence>
<protein>
    <submittedName>
        <fullName evidence="6">SAM-dependent methyltransferase</fullName>
    </submittedName>
</protein>
<dbReference type="SUPFAM" id="SSF53335">
    <property type="entry name" value="S-adenosyl-L-methionine-dependent methyltransferases"/>
    <property type="match status" value="1"/>
</dbReference>
<reference evidence="6 7" key="1">
    <citation type="journal article" date="2011" name="Genome Biol. Evol.">
        <title>Complete nucleomorph genome sequence of the nonphotosynthetic alga Cryptomonas paramecium reveals a core nucleomorph gene set.</title>
        <authorList>
            <person name="Tanifuji G."/>
            <person name="Onodera N.T."/>
            <person name="Wheeler T.J."/>
            <person name="Dlutek M."/>
            <person name="Donaher N."/>
            <person name="Archibald J.M."/>
        </authorList>
    </citation>
    <scope>NUCLEOTIDE SEQUENCE [LARGE SCALE GENOMIC DNA]</scope>
    <source>
        <strain evidence="6 7">CCAP977/2A</strain>
    </source>
</reference>
<keyword evidence="2 6" id="KW-0489">Methyltransferase</keyword>
<evidence type="ECO:0000256" key="2">
    <source>
        <dbReference type="ARBA" id="ARBA00022603"/>
    </source>
</evidence>